<dbReference type="AlphaFoldDB" id="A0AA39T3R5"/>
<keyword evidence="6" id="KW-1185">Reference proteome</keyword>
<evidence type="ECO:0000256" key="1">
    <source>
        <dbReference type="ARBA" id="ARBA00009005"/>
    </source>
</evidence>
<dbReference type="InterPro" id="IPR011600">
    <property type="entry name" value="Pept_C14_caspase"/>
</dbReference>
<dbReference type="RefSeq" id="XP_060333923.1">
    <property type="nucleotide sequence ID" value="XM_060480668.1"/>
</dbReference>
<dbReference type="InterPro" id="IPR059179">
    <property type="entry name" value="MLKL-like_MCAfunc"/>
</dbReference>
<evidence type="ECO:0000313" key="6">
    <source>
        <dbReference type="Proteomes" id="UP001175211"/>
    </source>
</evidence>
<organism evidence="5 6">
    <name type="scientific">Armillaria tabescens</name>
    <name type="common">Ringless honey mushroom</name>
    <name type="synonym">Agaricus tabescens</name>
    <dbReference type="NCBI Taxonomy" id="1929756"/>
    <lineage>
        <taxon>Eukaryota</taxon>
        <taxon>Fungi</taxon>
        <taxon>Dikarya</taxon>
        <taxon>Basidiomycota</taxon>
        <taxon>Agaricomycotina</taxon>
        <taxon>Agaricomycetes</taxon>
        <taxon>Agaricomycetidae</taxon>
        <taxon>Agaricales</taxon>
        <taxon>Marasmiineae</taxon>
        <taxon>Physalacriaceae</taxon>
        <taxon>Desarmillaria</taxon>
    </lineage>
</organism>
<comment type="similarity">
    <text evidence="1">Belongs to the peptidase C14B family.</text>
</comment>
<dbReference type="CDD" id="cd21037">
    <property type="entry name" value="MLKL_NTD"/>
    <property type="match status" value="1"/>
</dbReference>
<dbReference type="InterPro" id="IPR050452">
    <property type="entry name" value="Metacaspase"/>
</dbReference>
<evidence type="ECO:0000313" key="5">
    <source>
        <dbReference type="EMBL" id="KAK0462311.1"/>
    </source>
</evidence>
<dbReference type="PANTHER" id="PTHR48104:SF30">
    <property type="entry name" value="METACASPASE-1"/>
    <property type="match status" value="1"/>
</dbReference>
<dbReference type="Pfam" id="PF00656">
    <property type="entry name" value="Peptidase_C14"/>
    <property type="match status" value="1"/>
</dbReference>
<accession>A0AA39T3R5</accession>
<dbReference type="Gene3D" id="3.40.50.12660">
    <property type="match status" value="1"/>
</dbReference>
<gene>
    <name evidence="5" type="ORF">EV420DRAFT_1761579</name>
</gene>
<protein>
    <submittedName>
        <fullName evidence="5">Caspase domain-containing protein</fullName>
    </submittedName>
</protein>
<feature type="region of interest" description="Disordered" evidence="2">
    <location>
        <begin position="485"/>
        <end position="506"/>
    </location>
</feature>
<dbReference type="GO" id="GO:0006508">
    <property type="term" value="P:proteolysis"/>
    <property type="evidence" value="ECO:0007669"/>
    <property type="project" value="InterPro"/>
</dbReference>
<keyword evidence="3" id="KW-1133">Transmembrane helix</keyword>
<name>A0AA39T3R5_ARMTA</name>
<keyword evidence="3" id="KW-0812">Transmembrane</keyword>
<dbReference type="Proteomes" id="UP001175211">
    <property type="component" value="Unassembled WGS sequence"/>
</dbReference>
<feature type="domain" description="Peptidase C14 caspase" evidence="4">
    <location>
        <begin position="309"/>
        <end position="493"/>
    </location>
</feature>
<evidence type="ECO:0000256" key="2">
    <source>
        <dbReference type="SAM" id="MobiDB-lite"/>
    </source>
</evidence>
<comment type="caution">
    <text evidence="5">The sequence shown here is derived from an EMBL/GenBank/DDBJ whole genome shotgun (WGS) entry which is preliminary data.</text>
</comment>
<dbReference type="GO" id="GO:0005737">
    <property type="term" value="C:cytoplasm"/>
    <property type="evidence" value="ECO:0007669"/>
    <property type="project" value="TreeGrafter"/>
</dbReference>
<feature type="transmembrane region" description="Helical" evidence="3">
    <location>
        <begin position="236"/>
        <end position="258"/>
    </location>
</feature>
<sequence>MRNKGNAAIRPTLVILKGLQAAGDIAPLPYIKGIAALAITVLETIDVYASTNHRDIRELVERIGDTVIAVKDAAVTYSRVGTGNGLAIEEVCTDFMRCLEDITHELRKMERNNASKIRIMQYLMTSNVRDEINGFARQVDNLQRNFNTKNIVRICANNEVSETYLRTLEHGMRELRAEHSDMHRTLTLLLVSHNELLTQVFNQYRVLNAMGHDVKRDRGERTAIVQSTFDSRYMTYYILLSTLTTTFFWTVSCFTNFLPTPLILYSQRASIRRYLSPWIPVPSSGNLVQRSKDRHAPRRKALCSGSSSTPNEEELIEAINWLASDAQRGDTLVFFYAGNGEQVSTEDDNRVDKYDEAILPVDYYQHGHILHQEIYQIMVKPLPAGCRLTVLLSCCHSEAALNLPYVYDCDTHLMSPRPLISLKSTAADVVIWSGGKGMAVHETVIGGMTVSAFNYAFLSSLKMNPKQSCRQLLHSLRNILTARDRREKPQLATSSQSIDPDLPATL</sequence>
<dbReference type="EMBL" id="JAUEPS010000009">
    <property type="protein sequence ID" value="KAK0462311.1"/>
    <property type="molecule type" value="Genomic_DNA"/>
</dbReference>
<dbReference type="GO" id="GO:0004197">
    <property type="term" value="F:cysteine-type endopeptidase activity"/>
    <property type="evidence" value="ECO:0007669"/>
    <property type="project" value="InterPro"/>
</dbReference>
<dbReference type="PANTHER" id="PTHR48104">
    <property type="entry name" value="METACASPASE-4"/>
    <property type="match status" value="1"/>
</dbReference>
<evidence type="ECO:0000259" key="4">
    <source>
        <dbReference type="Pfam" id="PF00656"/>
    </source>
</evidence>
<keyword evidence="3" id="KW-0472">Membrane</keyword>
<evidence type="ECO:0000256" key="3">
    <source>
        <dbReference type="SAM" id="Phobius"/>
    </source>
</evidence>
<reference evidence="5" key="1">
    <citation type="submission" date="2023-06" db="EMBL/GenBank/DDBJ databases">
        <authorList>
            <consortium name="Lawrence Berkeley National Laboratory"/>
            <person name="Ahrendt S."/>
            <person name="Sahu N."/>
            <person name="Indic B."/>
            <person name="Wong-Bajracharya J."/>
            <person name="Merenyi Z."/>
            <person name="Ke H.-M."/>
            <person name="Monk M."/>
            <person name="Kocsube S."/>
            <person name="Drula E."/>
            <person name="Lipzen A."/>
            <person name="Balint B."/>
            <person name="Henrissat B."/>
            <person name="Andreopoulos B."/>
            <person name="Martin F.M."/>
            <person name="Harder C.B."/>
            <person name="Rigling D."/>
            <person name="Ford K.L."/>
            <person name="Foster G.D."/>
            <person name="Pangilinan J."/>
            <person name="Papanicolaou A."/>
            <person name="Barry K."/>
            <person name="LaButti K."/>
            <person name="Viragh M."/>
            <person name="Koriabine M."/>
            <person name="Yan M."/>
            <person name="Riley R."/>
            <person name="Champramary S."/>
            <person name="Plett K.L."/>
            <person name="Tsai I.J."/>
            <person name="Slot J."/>
            <person name="Sipos G."/>
            <person name="Plett J."/>
            <person name="Nagy L.G."/>
            <person name="Grigoriev I.V."/>
        </authorList>
    </citation>
    <scope>NUCLEOTIDE SEQUENCE</scope>
    <source>
        <strain evidence="5">CCBAS 213</strain>
    </source>
</reference>
<dbReference type="GeneID" id="85364216"/>
<proteinExistence type="inferred from homology"/>